<dbReference type="Proteomes" id="UP000462212">
    <property type="component" value="Unassembled WGS sequence"/>
</dbReference>
<reference evidence="1 2" key="1">
    <citation type="submission" date="2018-05" db="EMBL/GenBank/DDBJ databases">
        <title>Genome sequencing and assembly of the regulated plant pathogen Lachnellula willkommii and related sister species for the development of diagnostic species identification markers.</title>
        <authorList>
            <person name="Giroux E."/>
            <person name="Bilodeau G."/>
        </authorList>
    </citation>
    <scope>NUCLEOTIDE SEQUENCE [LARGE SCALE GENOMIC DNA]</scope>
    <source>
        <strain evidence="1 2">CBS 197.66</strain>
    </source>
</reference>
<proteinExistence type="predicted"/>
<gene>
    <name evidence="1" type="ORF">LSUB1_G007575</name>
</gene>
<evidence type="ECO:0000313" key="2">
    <source>
        <dbReference type="Proteomes" id="UP000462212"/>
    </source>
</evidence>
<comment type="caution">
    <text evidence="1">The sequence shown here is derived from an EMBL/GenBank/DDBJ whole genome shotgun (WGS) entry which is preliminary data.</text>
</comment>
<sequence>MVTTISPRPKRHKLAFIVNSSIDKPDAKARQLIRSHVMRDKNRRKPPADASKLKSWINEESSQTSVAVSTLYFPLPVHIGSGMPMTQLACDMPPYALDLVYKFFTVVLQQMYPIELCLSFDLQHSVWIQYLALDPLYCHSLLWTTQTYFDWLKGSGVSPVQIQHAHQTLVGLRERLTLNAELATSDVTMVVVVSLIMMNAVVGDYKSARKHVRGLHKMVEMRGGVRAFGGNTQIQLKMCRADLTMAMLTNRKPLFFSDGICWEPYIAKNASRKTLPPHMAALDSNLLNIWADLREFTKSANLAFQTGQKIDCVLFQEILISVQYRLLLLDVSAGSLDEAVLVGMLAFATNIFLQMQGLAVRFDNLSARLRGCVFGLQGLRDDATAELKLWLLFVARMPDGATRQNSWIGAELKKTLGALALTKWEAVRGKLKQYLWIDVLHDQGGKDGFKNATENLLQTLRRLKHHERKLKISRNLDGRKPHTTEEVSSKRLNNAILYRIIIITTAQRDATNDSQIAVFADTISSHLDVEPSLAKPRVDDVDDKFPGDA</sequence>
<protein>
    <submittedName>
        <fullName evidence="1">Uncharacterized protein</fullName>
    </submittedName>
</protein>
<keyword evidence="2" id="KW-1185">Reference proteome</keyword>
<dbReference type="EMBL" id="QGMJ01000887">
    <property type="protein sequence ID" value="TVY33008.1"/>
    <property type="molecule type" value="Genomic_DNA"/>
</dbReference>
<evidence type="ECO:0000313" key="1">
    <source>
        <dbReference type="EMBL" id="TVY33008.1"/>
    </source>
</evidence>
<dbReference type="PANTHER" id="PTHR37540">
    <property type="entry name" value="TRANSCRIPTION FACTOR (ACR-2), PUTATIVE-RELATED-RELATED"/>
    <property type="match status" value="1"/>
</dbReference>
<organism evidence="1 2">
    <name type="scientific">Lachnellula subtilissima</name>
    <dbReference type="NCBI Taxonomy" id="602034"/>
    <lineage>
        <taxon>Eukaryota</taxon>
        <taxon>Fungi</taxon>
        <taxon>Dikarya</taxon>
        <taxon>Ascomycota</taxon>
        <taxon>Pezizomycotina</taxon>
        <taxon>Leotiomycetes</taxon>
        <taxon>Helotiales</taxon>
        <taxon>Lachnaceae</taxon>
        <taxon>Lachnellula</taxon>
    </lineage>
</organism>
<dbReference type="PANTHER" id="PTHR37540:SF5">
    <property type="entry name" value="TRANSCRIPTION FACTOR DOMAIN-CONTAINING PROTEIN"/>
    <property type="match status" value="1"/>
</dbReference>
<dbReference type="OrthoDB" id="4158087at2759"/>
<dbReference type="AlphaFoldDB" id="A0A8H8REF9"/>
<accession>A0A8H8REF9</accession>
<name>A0A8H8REF9_9HELO</name>